<evidence type="ECO:0000313" key="3">
    <source>
        <dbReference type="Proteomes" id="UP000566995"/>
    </source>
</evidence>
<gene>
    <name evidence="2" type="ORF">HNP46_006931</name>
</gene>
<comment type="caution">
    <text evidence="2">The sequence shown here is derived from an EMBL/GenBank/DDBJ whole genome shotgun (WGS) entry which is preliminary data.</text>
</comment>
<dbReference type="RefSeq" id="WP_184598308.1">
    <property type="nucleotide sequence ID" value="NZ_JACHLI010000054.1"/>
</dbReference>
<evidence type="ECO:0000256" key="1">
    <source>
        <dbReference type="SAM" id="SignalP"/>
    </source>
</evidence>
<dbReference type="PROSITE" id="PS51257">
    <property type="entry name" value="PROKAR_LIPOPROTEIN"/>
    <property type="match status" value="1"/>
</dbReference>
<sequence length="71" mass="7788">MNRALALFSLITPLWLVGCASQPAPQQEPYSDEQVKSFAVKMLGTSSMSDELFAKYRRALTEPHANGRSGS</sequence>
<dbReference type="EMBL" id="JACHLI010000054">
    <property type="protein sequence ID" value="MBB4868012.1"/>
    <property type="molecule type" value="Genomic_DNA"/>
</dbReference>
<dbReference type="Proteomes" id="UP000566995">
    <property type="component" value="Unassembled WGS sequence"/>
</dbReference>
<evidence type="ECO:0000313" key="2">
    <source>
        <dbReference type="EMBL" id="MBB4868012.1"/>
    </source>
</evidence>
<organism evidence="2 3">
    <name type="scientific">Pseudomonas nitroreducens</name>
    <dbReference type="NCBI Taxonomy" id="46680"/>
    <lineage>
        <taxon>Bacteria</taxon>
        <taxon>Pseudomonadati</taxon>
        <taxon>Pseudomonadota</taxon>
        <taxon>Gammaproteobacteria</taxon>
        <taxon>Pseudomonadales</taxon>
        <taxon>Pseudomonadaceae</taxon>
        <taxon>Pseudomonas</taxon>
    </lineage>
</organism>
<protein>
    <submittedName>
        <fullName evidence="2">Tfp pilus assembly protein PilF</fullName>
    </submittedName>
</protein>
<keyword evidence="1" id="KW-0732">Signal</keyword>
<reference evidence="2 3" key="1">
    <citation type="submission" date="2020-08" db="EMBL/GenBank/DDBJ databases">
        <title>Functional genomics of gut bacteria from endangered species of beetles.</title>
        <authorList>
            <person name="Carlos-Shanley C."/>
        </authorList>
    </citation>
    <scope>NUCLEOTIDE SEQUENCE [LARGE SCALE GENOMIC DNA]</scope>
    <source>
        <strain evidence="2 3">S00179</strain>
    </source>
</reference>
<accession>A0A7W7P672</accession>
<feature type="chain" id="PRO_5030894037" evidence="1">
    <location>
        <begin position="21"/>
        <end position="71"/>
    </location>
</feature>
<feature type="signal peptide" evidence="1">
    <location>
        <begin position="1"/>
        <end position="20"/>
    </location>
</feature>
<dbReference type="AlphaFoldDB" id="A0A7W7P672"/>
<name>A0A7W7P672_PSENT</name>
<proteinExistence type="predicted"/>